<gene>
    <name evidence="2" type="ORF">HF995_10465</name>
</gene>
<comment type="caution">
    <text evidence="2">The sequence shown here is derived from an EMBL/GenBank/DDBJ whole genome shotgun (WGS) entry which is preliminary data.</text>
</comment>
<feature type="region of interest" description="Disordered" evidence="1">
    <location>
        <begin position="90"/>
        <end position="145"/>
    </location>
</feature>
<dbReference type="SUPFAM" id="SSF46785">
    <property type="entry name" value="Winged helix' DNA-binding domain"/>
    <property type="match status" value="1"/>
</dbReference>
<sequence length="254" mass="26519">MQVLDVLSAQPEPCTVAAIAAVLGQHTNTVREHLDTLVDARLAERRRAPVQGRGRPAWLYATAVPQPGLSDGAVEYASLAAVLADTIARTSTDPSGDAITAGRRWGAELVRTRRPQEASDAGLTPDAPGPRDAARPPEPQGPDAIDDATHARRAVVRLLDDLGFAPSTDEDASDVALRRCPLLEAAYRHPDVVCAVHLGLARGALEALGAPTAGTTLVPFAEKGACRLLLAGDPFLDAERALAASTPTEDGTPT</sequence>
<dbReference type="Pfam" id="PF12840">
    <property type="entry name" value="HTH_20"/>
    <property type="match status" value="1"/>
</dbReference>
<dbReference type="Gene3D" id="1.10.10.10">
    <property type="entry name" value="Winged helix-like DNA-binding domain superfamily/Winged helix DNA-binding domain"/>
    <property type="match status" value="1"/>
</dbReference>
<keyword evidence="3" id="KW-1185">Reference proteome</keyword>
<evidence type="ECO:0000313" key="3">
    <source>
        <dbReference type="Proteomes" id="UP000774283"/>
    </source>
</evidence>
<accession>A0A9X5FCK0</accession>
<dbReference type="EMBL" id="JAAXOW010000003">
    <property type="protein sequence ID" value="NKX93684.1"/>
    <property type="molecule type" value="Genomic_DNA"/>
</dbReference>
<dbReference type="AlphaFoldDB" id="A0A9X5FCK0"/>
<protein>
    <submittedName>
        <fullName evidence="2">Helix-turn-helix domain-containing protein</fullName>
    </submittedName>
</protein>
<dbReference type="InterPro" id="IPR036390">
    <property type="entry name" value="WH_DNA-bd_sf"/>
</dbReference>
<name>A0A9X5FCK0_9MICO</name>
<evidence type="ECO:0000256" key="1">
    <source>
        <dbReference type="SAM" id="MobiDB-lite"/>
    </source>
</evidence>
<organism evidence="2 3">
    <name type="scientific">Sanguibacter hominis ATCC BAA-789</name>
    <dbReference type="NCBI Taxonomy" id="1312740"/>
    <lineage>
        <taxon>Bacteria</taxon>
        <taxon>Bacillati</taxon>
        <taxon>Actinomycetota</taxon>
        <taxon>Actinomycetes</taxon>
        <taxon>Micrococcales</taxon>
        <taxon>Sanguibacteraceae</taxon>
        <taxon>Sanguibacter</taxon>
    </lineage>
</organism>
<reference evidence="2 3" key="1">
    <citation type="submission" date="2020-04" db="EMBL/GenBank/DDBJ databases">
        <title>MicrobeNet Type strains.</title>
        <authorList>
            <person name="Nicholson A.C."/>
        </authorList>
    </citation>
    <scope>NUCLEOTIDE SEQUENCE [LARGE SCALE GENOMIC DNA]</scope>
    <source>
        <strain evidence="2 3">ATCC BAA-789</strain>
    </source>
</reference>
<evidence type="ECO:0000313" key="2">
    <source>
        <dbReference type="EMBL" id="NKX93684.1"/>
    </source>
</evidence>
<proteinExistence type="predicted"/>
<dbReference type="Proteomes" id="UP000774283">
    <property type="component" value="Unassembled WGS sequence"/>
</dbReference>
<dbReference type="InterPro" id="IPR036388">
    <property type="entry name" value="WH-like_DNA-bd_sf"/>
</dbReference>